<evidence type="ECO:0008006" key="3">
    <source>
        <dbReference type="Google" id="ProtNLM"/>
    </source>
</evidence>
<evidence type="ECO:0000256" key="1">
    <source>
        <dbReference type="SAM" id="SignalP"/>
    </source>
</evidence>
<organism evidence="2">
    <name type="scientific">uncultured Solirubrobacteraceae bacterium</name>
    <dbReference type="NCBI Taxonomy" id="1162706"/>
    <lineage>
        <taxon>Bacteria</taxon>
        <taxon>Bacillati</taxon>
        <taxon>Actinomycetota</taxon>
        <taxon>Thermoleophilia</taxon>
        <taxon>Solirubrobacterales</taxon>
        <taxon>Solirubrobacteraceae</taxon>
        <taxon>environmental samples</taxon>
    </lineage>
</organism>
<gene>
    <name evidence="2" type="ORF">AVDCRST_MAG67-4165</name>
</gene>
<name>A0A6J4TTH2_9ACTN</name>
<feature type="signal peptide" evidence="1">
    <location>
        <begin position="1"/>
        <end position="24"/>
    </location>
</feature>
<feature type="chain" id="PRO_5027013222" description="Lipoprotein" evidence="1">
    <location>
        <begin position="25"/>
        <end position="343"/>
    </location>
</feature>
<dbReference type="EMBL" id="CADCVQ010000168">
    <property type="protein sequence ID" value="CAA9531101.1"/>
    <property type="molecule type" value="Genomic_DNA"/>
</dbReference>
<sequence length="343" mass="36603">MNRRLSRLLLVVTWLALAAGPVAACGGEEEEKEQTAAEILQQTFRGSESAIEDGFLSLSFRLDPEGLLAVGGPVKFTLHGPFSAPRARELTRFNVDFVATLAEKPYKGSVLSTGKQALVTLDDGTYRVGGAVVDRLRRSARRRQQDRAGLPVTGFDPLRWISGPQKKRSERVTGVDTIRIGGKLNVARLLGDIDGLLTKAGGSASESTLLSAKLRRQIAAVTQSSSIDIWTGRSDKLLRQLAVKFVFLFEGDSSPLQALRGGTVNLRLRLDDVNKKAARPSAFARGRKDARPLADLTGGGPANILEGVGAGLTGGRGRELFACLTAANGSSSELVRCVSKLAP</sequence>
<evidence type="ECO:0000313" key="2">
    <source>
        <dbReference type="EMBL" id="CAA9531101.1"/>
    </source>
</evidence>
<dbReference type="AlphaFoldDB" id="A0A6J4TTH2"/>
<dbReference type="Gene3D" id="2.50.20.20">
    <property type="match status" value="1"/>
</dbReference>
<proteinExistence type="predicted"/>
<reference evidence="2" key="1">
    <citation type="submission" date="2020-02" db="EMBL/GenBank/DDBJ databases">
        <authorList>
            <person name="Meier V. D."/>
        </authorList>
    </citation>
    <scope>NUCLEOTIDE SEQUENCE</scope>
    <source>
        <strain evidence="2">AVDCRST_MAG67</strain>
    </source>
</reference>
<protein>
    <recommendedName>
        <fullName evidence="3">Lipoprotein</fullName>
    </recommendedName>
</protein>
<accession>A0A6J4TTH2</accession>
<keyword evidence="1" id="KW-0732">Signal</keyword>